<dbReference type="Pfam" id="PF13518">
    <property type="entry name" value="HTH_28"/>
    <property type="match status" value="1"/>
</dbReference>
<sequence>MARPRGSGYSADVRRAAAELFAAGKGYRVAARTLAIPETVARSWARTFAVGGADALLANPQHRTSYELEVKVAAAHDHVDRGKSLREVMVAHGIASEAALRLWCRKYRAGGVEALAERPRGPKPRGNA</sequence>
<dbReference type="InterPro" id="IPR010921">
    <property type="entry name" value="Trp_repressor/repl_initiator"/>
</dbReference>
<proteinExistence type="predicted"/>
<dbReference type="AlphaFoldDB" id="A0A921IVM7"/>
<dbReference type="Proteomes" id="UP000753256">
    <property type="component" value="Unassembled WGS sequence"/>
</dbReference>
<comment type="caution">
    <text evidence="2">The sequence shown here is derived from an EMBL/GenBank/DDBJ whole genome shotgun (WGS) entry which is preliminary data.</text>
</comment>
<dbReference type="RefSeq" id="WP_273190095.1">
    <property type="nucleotide sequence ID" value="NZ_DYUZ01000023.1"/>
</dbReference>
<reference evidence="2" key="1">
    <citation type="journal article" date="2021" name="PeerJ">
        <title>Extensive microbial diversity within the chicken gut microbiome revealed by metagenomics and culture.</title>
        <authorList>
            <person name="Gilroy R."/>
            <person name="Ravi A."/>
            <person name="Getino M."/>
            <person name="Pursley I."/>
            <person name="Horton D.L."/>
            <person name="Alikhan N.F."/>
            <person name="Baker D."/>
            <person name="Gharbi K."/>
            <person name="Hall N."/>
            <person name="Watson M."/>
            <person name="Adriaenssens E.M."/>
            <person name="Foster-Nyarko E."/>
            <person name="Jarju S."/>
            <person name="Secka A."/>
            <person name="Antonio M."/>
            <person name="Oren A."/>
            <person name="Chaudhuri R.R."/>
            <person name="La Ragione R."/>
            <person name="Hildebrand F."/>
            <person name="Pallen M.J."/>
        </authorList>
    </citation>
    <scope>NUCLEOTIDE SEQUENCE</scope>
    <source>
        <strain evidence="2">ChiHjej13B12-9602</strain>
    </source>
</reference>
<dbReference type="GO" id="GO:0043565">
    <property type="term" value="F:sequence-specific DNA binding"/>
    <property type="evidence" value="ECO:0007669"/>
    <property type="project" value="InterPro"/>
</dbReference>
<accession>A0A921IVM7</accession>
<feature type="domain" description="Insertion element IS150 protein InsJ-like helix-turn-helix" evidence="1">
    <location>
        <begin position="78"/>
        <end position="123"/>
    </location>
</feature>
<organism evidence="2 3">
    <name type="scientific">Enorma phocaeensis</name>
    <dbReference type="NCBI Taxonomy" id="1871019"/>
    <lineage>
        <taxon>Bacteria</taxon>
        <taxon>Bacillati</taxon>
        <taxon>Actinomycetota</taxon>
        <taxon>Coriobacteriia</taxon>
        <taxon>Coriobacteriales</taxon>
        <taxon>Coriobacteriaceae</taxon>
        <taxon>Enorma</taxon>
    </lineage>
</organism>
<reference evidence="2" key="2">
    <citation type="submission" date="2021-09" db="EMBL/GenBank/DDBJ databases">
        <authorList>
            <person name="Gilroy R."/>
        </authorList>
    </citation>
    <scope>NUCLEOTIDE SEQUENCE</scope>
    <source>
        <strain evidence="2">ChiHjej13B12-9602</strain>
    </source>
</reference>
<gene>
    <name evidence="2" type="ORF">K8V70_05810</name>
</gene>
<protein>
    <submittedName>
        <fullName evidence="2">Helix-turn-helix domain containing protein</fullName>
    </submittedName>
</protein>
<dbReference type="InterPro" id="IPR055247">
    <property type="entry name" value="InsJ-like_HTH"/>
</dbReference>
<evidence type="ECO:0000259" key="1">
    <source>
        <dbReference type="Pfam" id="PF13518"/>
    </source>
</evidence>
<name>A0A921IVM7_9ACTN</name>
<evidence type="ECO:0000313" key="3">
    <source>
        <dbReference type="Proteomes" id="UP000753256"/>
    </source>
</evidence>
<dbReference type="EMBL" id="DYUZ01000023">
    <property type="protein sequence ID" value="HJG37361.1"/>
    <property type="molecule type" value="Genomic_DNA"/>
</dbReference>
<evidence type="ECO:0000313" key="2">
    <source>
        <dbReference type="EMBL" id="HJG37361.1"/>
    </source>
</evidence>
<dbReference type="SUPFAM" id="SSF48295">
    <property type="entry name" value="TrpR-like"/>
    <property type="match status" value="1"/>
</dbReference>